<accession>A0A258HHY6</accession>
<feature type="domain" description="Capsule synthesis protein CapA" evidence="2">
    <location>
        <begin position="32"/>
        <end position="281"/>
    </location>
</feature>
<dbReference type="Proteomes" id="UP000216147">
    <property type="component" value="Unassembled WGS sequence"/>
</dbReference>
<sequence>MAMDRRQLVWGMGAMATLSGCGAATPGAGGLRIDLLGQALIEHAPTPAEWPGRAGVVRALGGADAVFTNLETVIRGPRAGAPTRELLTLHASGPEILETLKSARIGLLTTANNHAFDLGGGGILDTLDAIEAAGLRTTGSGADLARAAAPATLETSAGKVAAIGFATGKVRPGGAAALDHPGVNELRRDATGAPLAEDETRILVAIRQAAAASDAVIACHHNHDWEPDNSQVPAWQQAFARRCIDAGASVFVGHGSPVLQGMAAWRGRPLLFGLGNFIFQTEKPQGAYPPPAWQGVIASITIDGDRPVRVDLTPLVLNEVGLGGPEDQATRGFPTLAGDREAADILARLAVQSAAIGGHLERRGTRGTLRTA</sequence>
<dbReference type="SUPFAM" id="SSF56300">
    <property type="entry name" value="Metallo-dependent phosphatases"/>
    <property type="match status" value="1"/>
</dbReference>
<dbReference type="CDD" id="cd07381">
    <property type="entry name" value="MPP_CapA"/>
    <property type="match status" value="1"/>
</dbReference>
<evidence type="ECO:0000256" key="1">
    <source>
        <dbReference type="ARBA" id="ARBA00005662"/>
    </source>
</evidence>
<dbReference type="PROSITE" id="PS51257">
    <property type="entry name" value="PROKAR_LIPOPROTEIN"/>
    <property type="match status" value="1"/>
</dbReference>
<evidence type="ECO:0000259" key="2">
    <source>
        <dbReference type="SMART" id="SM00854"/>
    </source>
</evidence>
<reference evidence="3 4" key="1">
    <citation type="submission" date="2017-03" db="EMBL/GenBank/DDBJ databases">
        <title>Lifting the veil on microbial sulfur biogeochemistry in mining wastewaters.</title>
        <authorList>
            <person name="Kantor R.S."/>
            <person name="Colenbrander Nelson T."/>
            <person name="Marshall S."/>
            <person name="Bennett D."/>
            <person name="Apte S."/>
            <person name="Camacho D."/>
            <person name="Thomas B.C."/>
            <person name="Warren L.A."/>
            <person name="Banfield J.F."/>
        </authorList>
    </citation>
    <scope>NUCLEOTIDE SEQUENCE [LARGE SCALE GENOMIC DNA]</scope>
    <source>
        <strain evidence="3">32-68-21</strain>
    </source>
</reference>
<evidence type="ECO:0000313" key="4">
    <source>
        <dbReference type="Proteomes" id="UP000216147"/>
    </source>
</evidence>
<dbReference type="EMBL" id="NCEQ01000009">
    <property type="protein sequence ID" value="OYX56227.1"/>
    <property type="molecule type" value="Genomic_DNA"/>
</dbReference>
<comment type="similarity">
    <text evidence="1">Belongs to the CapA family.</text>
</comment>
<dbReference type="SMART" id="SM00854">
    <property type="entry name" value="PGA_cap"/>
    <property type="match status" value="1"/>
</dbReference>
<dbReference type="InterPro" id="IPR052169">
    <property type="entry name" value="CW_Biosynth-Accessory"/>
</dbReference>
<evidence type="ECO:0000313" key="3">
    <source>
        <dbReference type="EMBL" id="OYX56227.1"/>
    </source>
</evidence>
<dbReference type="InterPro" id="IPR029052">
    <property type="entry name" value="Metallo-depent_PP-like"/>
</dbReference>
<name>A0A258HHY6_9CAUL</name>
<dbReference type="PANTHER" id="PTHR33393:SF13">
    <property type="entry name" value="PGA BIOSYNTHESIS PROTEIN CAPA"/>
    <property type="match status" value="1"/>
</dbReference>
<dbReference type="Pfam" id="PF09587">
    <property type="entry name" value="PGA_cap"/>
    <property type="match status" value="1"/>
</dbReference>
<dbReference type="PANTHER" id="PTHR33393">
    <property type="entry name" value="POLYGLUTAMINE SYNTHESIS ACCESSORY PROTEIN RV0574C-RELATED"/>
    <property type="match status" value="1"/>
</dbReference>
<dbReference type="AlphaFoldDB" id="A0A258HHY6"/>
<organism evidence="3 4">
    <name type="scientific">Brevundimonas subvibrioides</name>
    <dbReference type="NCBI Taxonomy" id="74313"/>
    <lineage>
        <taxon>Bacteria</taxon>
        <taxon>Pseudomonadati</taxon>
        <taxon>Pseudomonadota</taxon>
        <taxon>Alphaproteobacteria</taxon>
        <taxon>Caulobacterales</taxon>
        <taxon>Caulobacteraceae</taxon>
        <taxon>Brevundimonas</taxon>
    </lineage>
</organism>
<comment type="caution">
    <text evidence="3">The sequence shown here is derived from an EMBL/GenBank/DDBJ whole genome shotgun (WGS) entry which is preliminary data.</text>
</comment>
<gene>
    <name evidence="3" type="ORF">B7Y86_11005</name>
</gene>
<proteinExistence type="inferred from homology"/>
<protein>
    <submittedName>
        <fullName evidence="3">Capsule biosynthesis protein CapA</fullName>
    </submittedName>
</protein>
<dbReference type="InterPro" id="IPR019079">
    <property type="entry name" value="Capsule_synth_CapA"/>
</dbReference>